<accession>A0ABT8KMU4</accession>
<proteinExistence type="inferred from homology"/>
<dbReference type="PROSITE" id="PS01306">
    <property type="entry name" value="UPF0054"/>
    <property type="match status" value="1"/>
</dbReference>
<dbReference type="InterPro" id="IPR002036">
    <property type="entry name" value="YbeY"/>
</dbReference>
<dbReference type="EC" id="3.1.-.-" evidence="7"/>
<dbReference type="InterPro" id="IPR023091">
    <property type="entry name" value="MetalPrtase_cat_dom_sf_prd"/>
</dbReference>
<comment type="caution">
    <text evidence="8">The sequence shown here is derived from an EMBL/GenBank/DDBJ whole genome shotgun (WGS) entry which is preliminary data.</text>
</comment>
<feature type="binding site" evidence="7">
    <location>
        <position position="109"/>
    </location>
    <ligand>
        <name>Zn(2+)</name>
        <dbReference type="ChEBI" id="CHEBI:29105"/>
        <note>catalytic</note>
    </ligand>
</feature>
<evidence type="ECO:0000256" key="3">
    <source>
        <dbReference type="ARBA" id="ARBA00022723"/>
    </source>
</evidence>
<keyword evidence="4 7" id="KW-0255">Endonuclease</keyword>
<keyword evidence="7" id="KW-0690">Ribosome biogenesis</keyword>
<keyword evidence="2 7" id="KW-0540">Nuclease</keyword>
<dbReference type="NCBIfam" id="TIGR00043">
    <property type="entry name" value="rRNA maturation RNase YbeY"/>
    <property type="match status" value="1"/>
</dbReference>
<dbReference type="PANTHER" id="PTHR46986:SF1">
    <property type="entry name" value="ENDORIBONUCLEASE YBEY, CHLOROPLASTIC"/>
    <property type="match status" value="1"/>
</dbReference>
<comment type="cofactor">
    <cofactor evidence="7">
        <name>Zn(2+)</name>
        <dbReference type="ChEBI" id="CHEBI:29105"/>
    </cofactor>
    <text evidence="7">Binds 1 zinc ion.</text>
</comment>
<feature type="binding site" evidence="7">
    <location>
        <position position="113"/>
    </location>
    <ligand>
        <name>Zn(2+)</name>
        <dbReference type="ChEBI" id="CHEBI:29105"/>
        <note>catalytic</note>
    </ligand>
</feature>
<evidence type="ECO:0000313" key="8">
    <source>
        <dbReference type="EMBL" id="MDN5202040.1"/>
    </source>
</evidence>
<evidence type="ECO:0000256" key="2">
    <source>
        <dbReference type="ARBA" id="ARBA00022722"/>
    </source>
</evidence>
<keyword evidence="9" id="KW-1185">Reference proteome</keyword>
<feature type="binding site" evidence="7">
    <location>
        <position position="119"/>
    </location>
    <ligand>
        <name>Zn(2+)</name>
        <dbReference type="ChEBI" id="CHEBI:29105"/>
        <note>catalytic</note>
    </ligand>
</feature>
<protein>
    <recommendedName>
        <fullName evidence="7">Endoribonuclease YbeY</fullName>
        <ecNumber evidence="7">3.1.-.-</ecNumber>
    </recommendedName>
</protein>
<reference evidence="8" key="1">
    <citation type="submission" date="2023-06" db="EMBL/GenBank/DDBJ databases">
        <title>Genomic of Parafulvivirga corallium.</title>
        <authorList>
            <person name="Wang G."/>
        </authorList>
    </citation>
    <scope>NUCLEOTIDE SEQUENCE</scope>
    <source>
        <strain evidence="8">BMA10</strain>
    </source>
</reference>
<comment type="subcellular location">
    <subcellularLocation>
        <location evidence="7">Cytoplasm</location>
    </subcellularLocation>
</comment>
<keyword evidence="7" id="KW-0963">Cytoplasm</keyword>
<dbReference type="Gene3D" id="3.40.390.30">
    <property type="entry name" value="Metalloproteases ('zincins'), catalytic domain"/>
    <property type="match status" value="1"/>
</dbReference>
<dbReference type="InterPro" id="IPR020549">
    <property type="entry name" value="YbeY_CS"/>
</dbReference>
<dbReference type="Pfam" id="PF02130">
    <property type="entry name" value="YbeY"/>
    <property type="match status" value="1"/>
</dbReference>
<name>A0ABT8KMU4_9BACT</name>
<dbReference type="PANTHER" id="PTHR46986">
    <property type="entry name" value="ENDORIBONUCLEASE YBEY, CHLOROPLASTIC"/>
    <property type="match status" value="1"/>
</dbReference>
<dbReference type="SUPFAM" id="SSF55486">
    <property type="entry name" value="Metalloproteases ('zincins'), catalytic domain"/>
    <property type="match status" value="1"/>
</dbReference>
<dbReference type="RefSeq" id="WP_346752064.1">
    <property type="nucleotide sequence ID" value="NZ_JAUJEA010000003.1"/>
</dbReference>
<evidence type="ECO:0000313" key="9">
    <source>
        <dbReference type="Proteomes" id="UP001172082"/>
    </source>
</evidence>
<evidence type="ECO:0000256" key="6">
    <source>
        <dbReference type="ARBA" id="ARBA00022833"/>
    </source>
</evidence>
<keyword evidence="5 7" id="KW-0378">Hydrolase</keyword>
<evidence type="ECO:0000256" key="5">
    <source>
        <dbReference type="ARBA" id="ARBA00022801"/>
    </source>
</evidence>
<evidence type="ECO:0000256" key="4">
    <source>
        <dbReference type="ARBA" id="ARBA00022759"/>
    </source>
</evidence>
<dbReference type="HAMAP" id="MF_00009">
    <property type="entry name" value="Endoribonucl_YbeY"/>
    <property type="match status" value="1"/>
</dbReference>
<organism evidence="8 9">
    <name type="scientific">Splendidivirga corallicola</name>
    <dbReference type="NCBI Taxonomy" id="3051826"/>
    <lineage>
        <taxon>Bacteria</taxon>
        <taxon>Pseudomonadati</taxon>
        <taxon>Bacteroidota</taxon>
        <taxon>Cytophagia</taxon>
        <taxon>Cytophagales</taxon>
        <taxon>Splendidivirgaceae</taxon>
        <taxon>Splendidivirga</taxon>
    </lineage>
</organism>
<keyword evidence="6 7" id="KW-0862">Zinc</keyword>
<evidence type="ECO:0000256" key="7">
    <source>
        <dbReference type="HAMAP-Rule" id="MF_00009"/>
    </source>
</evidence>
<dbReference type="Proteomes" id="UP001172082">
    <property type="component" value="Unassembled WGS sequence"/>
</dbReference>
<comment type="function">
    <text evidence="7">Single strand-specific metallo-endoribonuclease involved in late-stage 70S ribosome quality control and in maturation of the 3' terminus of the 16S rRNA.</text>
</comment>
<gene>
    <name evidence="7 8" type="primary">ybeY</name>
    <name evidence="8" type="ORF">QQ008_11720</name>
</gene>
<keyword evidence="7" id="KW-0698">rRNA processing</keyword>
<keyword evidence="3 7" id="KW-0479">Metal-binding</keyword>
<sequence>MNNINFFSEDIVFEVEFPTKLQNWILKIIEIENSTAGNINFIFCSDTYLHDINLTYLNHDTYTDIITFDNSETDREIEGDIFISIDRIKENASTFDKAFNHELKRVMAHGILHLLGYDDKNEALKLQMRKKEEACLSLY</sequence>
<comment type="similarity">
    <text evidence="1 7">Belongs to the endoribonuclease YbeY family.</text>
</comment>
<evidence type="ECO:0000256" key="1">
    <source>
        <dbReference type="ARBA" id="ARBA00010875"/>
    </source>
</evidence>
<dbReference type="EMBL" id="JAUJEA010000003">
    <property type="protein sequence ID" value="MDN5202040.1"/>
    <property type="molecule type" value="Genomic_DNA"/>
</dbReference>